<dbReference type="Proteomes" id="UP000029074">
    <property type="component" value="Unassembled WGS sequence"/>
</dbReference>
<dbReference type="AlphaFoldDB" id="D1NUJ3"/>
<evidence type="ECO:0000256" key="5">
    <source>
        <dbReference type="ARBA" id="ARBA00036735"/>
    </source>
</evidence>
<dbReference type="GO" id="GO:0004167">
    <property type="term" value="F:dopachrome isomerase activity"/>
    <property type="evidence" value="ECO:0007669"/>
    <property type="project" value="UniProtKB-EC"/>
</dbReference>
<reference evidence="12 14" key="1">
    <citation type="submission" date="2009-11" db="EMBL/GenBank/DDBJ databases">
        <authorList>
            <person name="Weinstock G."/>
            <person name="Sodergren E."/>
            <person name="Clifton S."/>
            <person name="Fulton L."/>
            <person name="Fulton B."/>
            <person name="Courtney L."/>
            <person name="Fronick C."/>
            <person name="Harrison M."/>
            <person name="Strong C."/>
            <person name="Farmer C."/>
            <person name="Delahaunty K."/>
            <person name="Markovic C."/>
            <person name="Hall O."/>
            <person name="Minx P."/>
            <person name="Tomlinson C."/>
            <person name="Mitreva M."/>
            <person name="Nelson J."/>
            <person name="Hou S."/>
            <person name="Wollam A."/>
            <person name="Pepin K.H."/>
            <person name="Johnson M."/>
            <person name="Bhonagiri V."/>
            <person name="Nash W.E."/>
            <person name="Warren W."/>
            <person name="Chinwalla A."/>
            <person name="Mardis E.R."/>
            <person name="Wilson R.K."/>
        </authorList>
    </citation>
    <scope>NUCLEOTIDE SEQUENCE [LARGE SCALE GENOMIC DNA]</scope>
    <source>
        <strain evidence="12 14">DSM 20093</strain>
    </source>
</reference>
<dbReference type="EC" id="5.3.3.12" evidence="7"/>
<proteinExistence type="predicted"/>
<sequence>MPVIHTHVSVKTTKEQREALKSIYGQAITAVPGKSESWLMCPFEDEMPIYFAGDDAPAAYIEVNVFGNKVDRSAWEKLTAEIMQGLHDVLGINEDRTYIRYTATLDWGWNGSNF</sequence>
<dbReference type="EMBL" id="JGYW01000008">
    <property type="protein sequence ID" value="KFI57852.1"/>
    <property type="molecule type" value="Genomic_DNA"/>
</dbReference>
<dbReference type="OrthoDB" id="5769863at2"/>
<evidence type="ECO:0000313" key="13">
    <source>
        <dbReference type="EMBL" id="KFI57852.1"/>
    </source>
</evidence>
<keyword evidence="3" id="KW-0964">Secreted</keyword>
<evidence type="ECO:0000256" key="11">
    <source>
        <dbReference type="ARBA" id="ARBA00042730"/>
    </source>
</evidence>
<dbReference type="InterPro" id="IPR001398">
    <property type="entry name" value="Macrophage_inhib_fac"/>
</dbReference>
<evidence type="ECO:0000256" key="1">
    <source>
        <dbReference type="ARBA" id="ARBA00004613"/>
    </source>
</evidence>
<dbReference type="eggNOG" id="COG1942">
    <property type="taxonomic scope" value="Bacteria"/>
</dbReference>
<dbReference type="PANTHER" id="PTHR11954">
    <property type="entry name" value="D-DOPACHROME DECARBOXYLASE"/>
    <property type="match status" value="1"/>
</dbReference>
<comment type="subcellular location">
    <subcellularLocation>
        <location evidence="1">Secreted</location>
    </subcellularLocation>
</comment>
<dbReference type="SUPFAM" id="SSF55331">
    <property type="entry name" value="Tautomerase/MIF"/>
    <property type="match status" value="1"/>
</dbReference>
<accession>D1NUJ3</accession>
<evidence type="ECO:0000256" key="8">
    <source>
        <dbReference type="ARBA" id="ARBA00039086"/>
    </source>
</evidence>
<evidence type="ECO:0000256" key="4">
    <source>
        <dbReference type="ARBA" id="ARBA00023235"/>
    </source>
</evidence>
<evidence type="ECO:0000313" key="15">
    <source>
        <dbReference type="Proteomes" id="UP000029074"/>
    </source>
</evidence>
<protein>
    <recommendedName>
        <fullName evidence="11">L-dopachrome isomerase</fullName>
        <ecNumber evidence="8">5.3.2.1</ecNumber>
        <ecNumber evidence="7">5.3.3.12</ecNumber>
    </recommendedName>
    <alternativeName>
        <fullName evidence="9">L-dopachrome tautomerase</fullName>
    </alternativeName>
    <alternativeName>
        <fullName evidence="10">Phenylpyruvate tautomerase</fullName>
    </alternativeName>
</protein>
<comment type="catalytic activity">
    <reaction evidence="6">
        <text>L-dopachrome = 5,6-dihydroxyindole-2-carboxylate</text>
        <dbReference type="Rhea" id="RHEA:13041"/>
        <dbReference type="ChEBI" id="CHEBI:16875"/>
        <dbReference type="ChEBI" id="CHEBI:57509"/>
        <dbReference type="EC" id="5.3.3.12"/>
    </reaction>
</comment>
<keyword evidence="2" id="KW-0202">Cytokine</keyword>
<comment type="caution">
    <text evidence="12">The sequence shown here is derived from an EMBL/GenBank/DDBJ whole genome shotgun (WGS) entry which is preliminary data.</text>
</comment>
<evidence type="ECO:0000256" key="9">
    <source>
        <dbReference type="ARBA" id="ARBA00041631"/>
    </source>
</evidence>
<dbReference type="GO" id="GO:0005615">
    <property type="term" value="C:extracellular space"/>
    <property type="evidence" value="ECO:0007669"/>
    <property type="project" value="UniProtKB-KW"/>
</dbReference>
<dbReference type="EC" id="5.3.2.1" evidence="8"/>
<dbReference type="PANTHER" id="PTHR11954:SF6">
    <property type="entry name" value="MACROPHAGE MIGRATION INHIBITORY FACTOR"/>
    <property type="match status" value="1"/>
</dbReference>
<dbReference type="InterPro" id="IPR014347">
    <property type="entry name" value="Tautomerase/MIF_sf"/>
</dbReference>
<evidence type="ECO:0000256" key="10">
    <source>
        <dbReference type="ARBA" id="ARBA00041912"/>
    </source>
</evidence>
<evidence type="ECO:0000313" key="12">
    <source>
        <dbReference type="EMBL" id="EFA23397.1"/>
    </source>
</evidence>
<gene>
    <name evidence="13" type="ORF">BGLCM_1267</name>
    <name evidence="12" type="ORF">BIFGAL_03518</name>
</gene>
<organism evidence="12 14">
    <name type="scientific">Bifidobacterium gallicum DSM 20093 = LMG 11596</name>
    <dbReference type="NCBI Taxonomy" id="561180"/>
    <lineage>
        <taxon>Bacteria</taxon>
        <taxon>Bacillati</taxon>
        <taxon>Actinomycetota</taxon>
        <taxon>Actinomycetes</taxon>
        <taxon>Bifidobacteriales</taxon>
        <taxon>Bifidobacteriaceae</taxon>
        <taxon>Bifidobacterium</taxon>
    </lineage>
</organism>
<name>D1NUJ3_9BIFI</name>
<evidence type="ECO:0000256" key="6">
    <source>
        <dbReference type="ARBA" id="ARBA00036823"/>
    </source>
</evidence>
<dbReference type="Proteomes" id="UP000003656">
    <property type="component" value="Unassembled WGS sequence"/>
</dbReference>
<dbReference type="GO" id="GO:0005125">
    <property type="term" value="F:cytokine activity"/>
    <property type="evidence" value="ECO:0007669"/>
    <property type="project" value="UniProtKB-KW"/>
</dbReference>
<evidence type="ECO:0000313" key="14">
    <source>
        <dbReference type="Proteomes" id="UP000003656"/>
    </source>
</evidence>
<dbReference type="Gene3D" id="3.30.429.10">
    <property type="entry name" value="Macrophage Migration Inhibitory Factor"/>
    <property type="match status" value="1"/>
</dbReference>
<comment type="catalytic activity">
    <reaction evidence="5">
        <text>3-phenylpyruvate = enol-phenylpyruvate</text>
        <dbReference type="Rhea" id="RHEA:17097"/>
        <dbReference type="ChEBI" id="CHEBI:16815"/>
        <dbReference type="ChEBI" id="CHEBI:18005"/>
        <dbReference type="EC" id="5.3.2.1"/>
    </reaction>
</comment>
<dbReference type="STRING" id="561180.BIFGAL_03518"/>
<evidence type="ECO:0000256" key="7">
    <source>
        <dbReference type="ARBA" id="ARBA00038932"/>
    </source>
</evidence>
<dbReference type="RefSeq" id="WP_006294964.1">
    <property type="nucleotide sequence ID" value="NZ_ABXB03000002.1"/>
</dbReference>
<dbReference type="EMBL" id="ABXB03000002">
    <property type="protein sequence ID" value="EFA23397.1"/>
    <property type="molecule type" value="Genomic_DNA"/>
</dbReference>
<dbReference type="GO" id="GO:0050178">
    <property type="term" value="F:phenylpyruvate tautomerase activity"/>
    <property type="evidence" value="ECO:0007669"/>
    <property type="project" value="UniProtKB-EC"/>
</dbReference>
<keyword evidence="4" id="KW-0413">Isomerase</keyword>
<evidence type="ECO:0000256" key="2">
    <source>
        <dbReference type="ARBA" id="ARBA00022514"/>
    </source>
</evidence>
<reference evidence="13 15" key="2">
    <citation type="submission" date="2014-03" db="EMBL/GenBank/DDBJ databases">
        <title>Genomics of Bifidobacteria.</title>
        <authorList>
            <person name="Ventura M."/>
            <person name="Milani C."/>
            <person name="Lugli G.A."/>
        </authorList>
    </citation>
    <scope>NUCLEOTIDE SEQUENCE [LARGE SCALE GENOMIC DNA]</scope>
    <source>
        <strain evidence="13 15">LMG 11596</strain>
    </source>
</reference>
<evidence type="ECO:0000256" key="3">
    <source>
        <dbReference type="ARBA" id="ARBA00022525"/>
    </source>
</evidence>
<keyword evidence="15" id="KW-1185">Reference proteome</keyword>